<reference evidence="1 2" key="1">
    <citation type="journal article" date="2017" name="PLoS Biol.">
        <title>The sea cucumber genome provides insights into morphological evolution and visceral regeneration.</title>
        <authorList>
            <person name="Zhang X."/>
            <person name="Sun L."/>
            <person name="Yuan J."/>
            <person name="Sun Y."/>
            <person name="Gao Y."/>
            <person name="Zhang L."/>
            <person name="Li S."/>
            <person name="Dai H."/>
            <person name="Hamel J.F."/>
            <person name="Liu C."/>
            <person name="Yu Y."/>
            <person name="Liu S."/>
            <person name="Lin W."/>
            <person name="Guo K."/>
            <person name="Jin S."/>
            <person name="Xu P."/>
            <person name="Storey K.B."/>
            <person name="Huan P."/>
            <person name="Zhang T."/>
            <person name="Zhou Y."/>
            <person name="Zhang J."/>
            <person name="Lin C."/>
            <person name="Li X."/>
            <person name="Xing L."/>
            <person name="Huo D."/>
            <person name="Sun M."/>
            <person name="Wang L."/>
            <person name="Mercier A."/>
            <person name="Li F."/>
            <person name="Yang H."/>
            <person name="Xiang J."/>
        </authorList>
    </citation>
    <scope>NUCLEOTIDE SEQUENCE [LARGE SCALE GENOMIC DNA]</scope>
    <source>
        <strain evidence="1">Shaxun</strain>
        <tissue evidence="1">Muscle</tissue>
    </source>
</reference>
<proteinExistence type="predicted"/>
<evidence type="ECO:0000313" key="2">
    <source>
        <dbReference type="Proteomes" id="UP000230750"/>
    </source>
</evidence>
<evidence type="ECO:0000313" key="1">
    <source>
        <dbReference type="EMBL" id="PIK41287.1"/>
    </source>
</evidence>
<gene>
    <name evidence="1" type="ORF">BSL78_21864</name>
</gene>
<dbReference type="OrthoDB" id="10069372at2759"/>
<dbReference type="AlphaFoldDB" id="A0A2G8JZV0"/>
<keyword evidence="2" id="KW-1185">Reference proteome</keyword>
<sequence>MSSYSHCTTEPFTALPSASVVRHLTISGFLLSKLVVIECLTAGLGREMLLSYLRAALELPTTQRQRGVPFLGKAALPGAHPVDYWSMKLMDKFRNERNTCKQKRGRNIGSTVPLKVTK</sequence>
<name>A0A2G8JZV0_STIJA</name>
<accession>A0A2G8JZV0</accession>
<dbReference type="EMBL" id="MRZV01001033">
    <property type="protein sequence ID" value="PIK41287.1"/>
    <property type="molecule type" value="Genomic_DNA"/>
</dbReference>
<protein>
    <submittedName>
        <fullName evidence="1">Uncharacterized protein</fullName>
    </submittedName>
</protein>
<dbReference type="Proteomes" id="UP000230750">
    <property type="component" value="Unassembled WGS sequence"/>
</dbReference>
<comment type="caution">
    <text evidence="1">The sequence shown here is derived from an EMBL/GenBank/DDBJ whole genome shotgun (WGS) entry which is preliminary data.</text>
</comment>
<organism evidence="1 2">
    <name type="scientific">Stichopus japonicus</name>
    <name type="common">Sea cucumber</name>
    <dbReference type="NCBI Taxonomy" id="307972"/>
    <lineage>
        <taxon>Eukaryota</taxon>
        <taxon>Metazoa</taxon>
        <taxon>Echinodermata</taxon>
        <taxon>Eleutherozoa</taxon>
        <taxon>Echinozoa</taxon>
        <taxon>Holothuroidea</taxon>
        <taxon>Aspidochirotacea</taxon>
        <taxon>Aspidochirotida</taxon>
        <taxon>Stichopodidae</taxon>
        <taxon>Apostichopus</taxon>
    </lineage>
</organism>